<dbReference type="Pfam" id="PF03772">
    <property type="entry name" value="Competence"/>
    <property type="match status" value="1"/>
</dbReference>
<feature type="domain" description="Metallo-beta-lactamase" evidence="8">
    <location>
        <begin position="509"/>
        <end position="715"/>
    </location>
</feature>
<evidence type="ECO:0000256" key="1">
    <source>
        <dbReference type="ARBA" id="ARBA00004651"/>
    </source>
</evidence>
<dbReference type="EMBL" id="QSQN01000012">
    <property type="protein sequence ID" value="RGK40943.1"/>
    <property type="molecule type" value="Genomic_DNA"/>
</dbReference>
<accession>A0A3E4LTX6</accession>
<dbReference type="PANTHER" id="PTHR30619:SF1">
    <property type="entry name" value="RECOMBINATION PROTEIN 2"/>
    <property type="match status" value="1"/>
</dbReference>
<organism evidence="9 10">
    <name type="scientific">[Ruminococcus] lactaris</name>
    <dbReference type="NCBI Taxonomy" id="46228"/>
    <lineage>
        <taxon>Bacteria</taxon>
        <taxon>Bacillati</taxon>
        <taxon>Bacillota</taxon>
        <taxon>Clostridia</taxon>
        <taxon>Lachnospirales</taxon>
        <taxon>Lachnospiraceae</taxon>
        <taxon>Mediterraneibacter</taxon>
    </lineage>
</organism>
<feature type="transmembrane region" description="Helical" evidence="6">
    <location>
        <begin position="201"/>
        <end position="224"/>
    </location>
</feature>
<dbReference type="InterPro" id="IPR004477">
    <property type="entry name" value="ComEC_N"/>
</dbReference>
<evidence type="ECO:0000256" key="7">
    <source>
        <dbReference type="SAM" id="SignalP"/>
    </source>
</evidence>
<dbReference type="Pfam" id="PF00753">
    <property type="entry name" value="Lactamase_B"/>
    <property type="match status" value="1"/>
</dbReference>
<dbReference type="CDD" id="cd07731">
    <property type="entry name" value="ComA-like_MBL-fold"/>
    <property type="match status" value="1"/>
</dbReference>
<dbReference type="InterPro" id="IPR025405">
    <property type="entry name" value="DUF4131"/>
</dbReference>
<evidence type="ECO:0000256" key="4">
    <source>
        <dbReference type="ARBA" id="ARBA00022989"/>
    </source>
</evidence>
<feature type="transmembrane region" description="Helical" evidence="6">
    <location>
        <begin position="432"/>
        <end position="451"/>
    </location>
</feature>
<dbReference type="Proteomes" id="UP000260793">
    <property type="component" value="Unassembled WGS sequence"/>
</dbReference>
<name>A0A3E4LTX6_9FIRM</name>
<feature type="chain" id="PRO_5017608207" evidence="7">
    <location>
        <begin position="26"/>
        <end position="767"/>
    </location>
</feature>
<keyword evidence="3 6" id="KW-0812">Transmembrane</keyword>
<dbReference type="PANTHER" id="PTHR30619">
    <property type="entry name" value="DNA INTERNALIZATION/COMPETENCE PROTEIN COMEC/REC2"/>
    <property type="match status" value="1"/>
</dbReference>
<dbReference type="InterPro" id="IPR035681">
    <property type="entry name" value="ComA-like_MBL"/>
</dbReference>
<dbReference type="InterPro" id="IPR001279">
    <property type="entry name" value="Metallo-B-lactamas"/>
</dbReference>
<evidence type="ECO:0000256" key="6">
    <source>
        <dbReference type="SAM" id="Phobius"/>
    </source>
</evidence>
<dbReference type="Pfam" id="PF13567">
    <property type="entry name" value="DUF4131"/>
    <property type="match status" value="1"/>
</dbReference>
<feature type="transmembrane region" description="Helical" evidence="6">
    <location>
        <begin position="340"/>
        <end position="359"/>
    </location>
</feature>
<evidence type="ECO:0000256" key="3">
    <source>
        <dbReference type="ARBA" id="ARBA00022692"/>
    </source>
</evidence>
<sequence>MIKRKLVMACLFVLAVQLARVCLLADTKDQQMTLAEEIPDGTEVSVSGTVEWVREKEKITAVCLRKNQVRYAGTILKESKLVVCIRPDQLKEQLNIGDKVIAEGEKESFDAARNPGNFDQKEYYRKQGIHVKVRADTLEKQSEKSLLYDRIKNEMWKWRKKLSGQLRTKMGSYYGGTMSAILLGEKSGLDEEMRKLYQKNGMGHLLAISGLHMSLIGMGLYSFLRKAGTSFFTAGMAGSSFLLLYTGMTGNGIASQRAWIMFAMRMGAEITGREYDALTGLAAAAVWICLRQPLYLTDAGFLLSFGAILGIILIEPVYAGEKAEKEKKEREKKPVFLKGLSASFAVNTVLMGPVLWFYYEIPVYSVILNLVVIPLLPVAMGAGLLGLGILRFSERAGGGCLNLCKAILWIYDRIGELAARLPVSRWVTGKPPLYLLVIYYGLILWICIWFYRLKERRTEKEQRKTKSRERWMGVPGILLVCLSVLLPGSCWLMHQVQGQVTVTVLDVGQGDGICIRMPGGKNCLIDGGSSDVSSVGAYRIEPYLLYCGIRNIDYAFVSHGDEDHISGIRELLEDQRLGIGIRTLVLPAEEYWDEKLKELAVLAAENGTRIAEIHAGEQVVDGTGEQKMSLRCIGPEMGLSESGNAASMVLQAEYGNFSMLLTGDVEGAGEKQLVKSGRLGKCRILKAAHHGSKNSGTEEFLDAVEPQIVLISAGRGNRYGHPHEETLERLKSRNCQVYSTQQCGAVTIQSDGKKLFFSRKCGGGGSD</sequence>
<dbReference type="InterPro" id="IPR004797">
    <property type="entry name" value="Competence_ComEC/Rec2"/>
</dbReference>
<proteinExistence type="predicted"/>
<dbReference type="SMART" id="SM00849">
    <property type="entry name" value="Lactamase_B"/>
    <property type="match status" value="1"/>
</dbReference>
<evidence type="ECO:0000259" key="8">
    <source>
        <dbReference type="SMART" id="SM00849"/>
    </source>
</evidence>
<reference evidence="9 10" key="1">
    <citation type="submission" date="2018-08" db="EMBL/GenBank/DDBJ databases">
        <title>A genome reference for cultivated species of the human gut microbiota.</title>
        <authorList>
            <person name="Zou Y."/>
            <person name="Xue W."/>
            <person name="Luo G."/>
        </authorList>
    </citation>
    <scope>NUCLEOTIDE SEQUENCE [LARGE SCALE GENOMIC DNA]</scope>
    <source>
        <strain evidence="9 10">TF11-7</strain>
    </source>
</reference>
<dbReference type="GO" id="GO:0005886">
    <property type="term" value="C:plasma membrane"/>
    <property type="evidence" value="ECO:0007669"/>
    <property type="project" value="UniProtKB-SubCell"/>
</dbReference>
<dbReference type="AlphaFoldDB" id="A0A3E4LTX6"/>
<protein>
    <submittedName>
        <fullName evidence="9">DNA internalization-related competence protein ComEC/Rec2</fullName>
    </submittedName>
</protein>
<dbReference type="SUPFAM" id="SSF56281">
    <property type="entry name" value="Metallo-hydrolase/oxidoreductase"/>
    <property type="match status" value="1"/>
</dbReference>
<keyword evidence="7" id="KW-0732">Signal</keyword>
<dbReference type="InterPro" id="IPR052159">
    <property type="entry name" value="Competence_DNA_uptake"/>
</dbReference>
<evidence type="ECO:0000256" key="5">
    <source>
        <dbReference type="ARBA" id="ARBA00023136"/>
    </source>
</evidence>
<dbReference type="NCBIfam" id="TIGR00360">
    <property type="entry name" value="ComEC_N-term"/>
    <property type="match status" value="1"/>
</dbReference>
<dbReference type="GO" id="GO:0030420">
    <property type="term" value="P:establishment of competence for transformation"/>
    <property type="evidence" value="ECO:0007669"/>
    <property type="project" value="InterPro"/>
</dbReference>
<feature type="transmembrane region" description="Helical" evidence="6">
    <location>
        <begin position="365"/>
        <end position="389"/>
    </location>
</feature>
<feature type="transmembrane region" description="Helical" evidence="6">
    <location>
        <begin position="472"/>
        <end position="494"/>
    </location>
</feature>
<feature type="signal peptide" evidence="7">
    <location>
        <begin position="1"/>
        <end position="25"/>
    </location>
</feature>
<dbReference type="InterPro" id="IPR036866">
    <property type="entry name" value="RibonucZ/Hydroxyglut_hydro"/>
</dbReference>
<gene>
    <name evidence="9" type="ORF">DXD17_05965</name>
</gene>
<dbReference type="RefSeq" id="WP_117687995.1">
    <property type="nucleotide sequence ID" value="NZ_QSQN01000012.1"/>
</dbReference>
<comment type="caution">
    <text evidence="9">The sequence shown here is derived from an EMBL/GenBank/DDBJ whole genome shotgun (WGS) entry which is preliminary data.</text>
</comment>
<keyword evidence="4 6" id="KW-1133">Transmembrane helix</keyword>
<dbReference type="Gene3D" id="3.60.15.10">
    <property type="entry name" value="Ribonuclease Z/Hydroxyacylglutathione hydrolase-like"/>
    <property type="match status" value="1"/>
</dbReference>
<evidence type="ECO:0000256" key="2">
    <source>
        <dbReference type="ARBA" id="ARBA00022475"/>
    </source>
</evidence>
<keyword evidence="5 6" id="KW-0472">Membrane</keyword>
<evidence type="ECO:0000313" key="10">
    <source>
        <dbReference type="Proteomes" id="UP000260793"/>
    </source>
</evidence>
<feature type="transmembrane region" description="Helical" evidence="6">
    <location>
        <begin position="300"/>
        <end position="319"/>
    </location>
</feature>
<keyword evidence="2" id="KW-1003">Cell membrane</keyword>
<evidence type="ECO:0000313" key="9">
    <source>
        <dbReference type="EMBL" id="RGK40943.1"/>
    </source>
</evidence>
<dbReference type="NCBIfam" id="TIGR00361">
    <property type="entry name" value="ComEC_Rec2"/>
    <property type="match status" value="1"/>
</dbReference>
<feature type="transmembrane region" description="Helical" evidence="6">
    <location>
        <begin position="230"/>
        <end position="254"/>
    </location>
</feature>
<comment type="subcellular location">
    <subcellularLocation>
        <location evidence="1">Cell membrane</location>
        <topology evidence="1">Multi-pass membrane protein</topology>
    </subcellularLocation>
</comment>